<evidence type="ECO:0000256" key="3">
    <source>
        <dbReference type="ARBA" id="ARBA00023157"/>
    </source>
</evidence>
<dbReference type="PROSITE" id="PS00135">
    <property type="entry name" value="TRYPSIN_SER"/>
    <property type="match status" value="2"/>
</dbReference>
<feature type="domain" description="Peptidase S1" evidence="6">
    <location>
        <begin position="290"/>
        <end position="691"/>
    </location>
</feature>
<evidence type="ECO:0000313" key="8">
    <source>
        <dbReference type="Proteomes" id="UP001158576"/>
    </source>
</evidence>
<dbReference type="PANTHER" id="PTHR24252:SF18">
    <property type="entry name" value="OVOCHYMASE 1"/>
    <property type="match status" value="1"/>
</dbReference>
<sequence>MKLLASILALTNAYEQPNQNFFTHDDFRYEFTEEWSDSPTKPDLCLIKFETSISAAGQGTSEICLTNALPKHGKACWVAGFGTIGRSGKFVGEEAPLSPEFKSVGVSIMSRQYCEAKSQNHEIFGNYAKEDICAGLPDVNMDGLTDGAPVETYWDESLDEATNLEAFSNGLDSCQSDSGGPLVCDEGGVATLVGVVSRGEGCAWESFPGMYTSVAMDNWIEEIIANNPTVPPPTTQPPTTKPPTTQAPTTQSTQSSTASTPAAEEFEKRTNAIPSSLKTCSNNVPSSARIIGGIEANHQHWPWFARLYFSWGELHNMAPCGGSIIRDNWVVTAAHCCQDSKLGDADGVLAIFNDSNQFEENPGEFNLTATKIIPHPDYHHGLTESWSDSPTKPDLCLIQFDKSISAGGTGTREICLAESTPQHGKACWVGGFGKIGRDRQPGSNIDSAPLSPAFKSAGISIMSHDYCNEKSLNFNIFGPYAENDICAGLPDSDGDGQTDGAPAGWHFTEDGMADICLVKFDKSISSEGKGTREICVADKHPTHGDACWVAGFGKQGEGSPSTQFFKSAGVSIMNHEYCNAKSGYPQKGETIRTYDICVGYPDEDGDGMTDGLNYTSWNVYDDYDTNLENLKDGFGVCQGDSGGALVCNVDGVATVFGVASRVEGCGWKNYPSIFSAVAEAGTDDWIAQTIASNTNQAPTTQAPSTQGSTSASQASDQFQPRTDEIPSTLKTCSNNKPSPARIVGGLDQADHTHWPWFARLQLIFGDNAGGCGGSIIRDNWVVTAAHCCLSDDNEKADRVIAVFNDNDQALTSSDEFIRIAPKENIFVHPGWTSGPDLADLCLIKFDKSISSQGEGLTSEVCLADSYPKHGDACWIAGFGRIAEQGPQQGSRYLKSAGVSIMDLDYCNKHSGYPSSMMGAVKTYDICAGLPDEDGDGWTDGAAEGTVWDYYDYDGDYDDGKYGLGSCNGDSGGPLVCNVNGVATLFGVVSRTAREGGCGWEKWPTIYSSVAFDKWIETTIDSNA</sequence>
<dbReference type="Gene3D" id="2.40.10.10">
    <property type="entry name" value="Trypsin-like serine proteases"/>
    <property type="match status" value="4"/>
</dbReference>
<dbReference type="PROSITE" id="PS00134">
    <property type="entry name" value="TRYPSIN_HIS"/>
    <property type="match status" value="2"/>
</dbReference>
<dbReference type="Pfam" id="PF00089">
    <property type="entry name" value="Trypsin"/>
    <property type="match status" value="7"/>
</dbReference>
<dbReference type="CDD" id="cd00190">
    <property type="entry name" value="Tryp_SPc"/>
    <property type="match status" value="1"/>
</dbReference>
<feature type="domain" description="Peptidase S1" evidence="6">
    <location>
        <begin position="742"/>
        <end position="1020"/>
    </location>
</feature>
<dbReference type="InterPro" id="IPR001314">
    <property type="entry name" value="Peptidase_S1A"/>
</dbReference>
<evidence type="ECO:0000256" key="4">
    <source>
        <dbReference type="RuleBase" id="RU363034"/>
    </source>
</evidence>
<organism evidence="7 8">
    <name type="scientific">Oikopleura dioica</name>
    <name type="common">Tunicate</name>
    <dbReference type="NCBI Taxonomy" id="34765"/>
    <lineage>
        <taxon>Eukaryota</taxon>
        <taxon>Metazoa</taxon>
        <taxon>Chordata</taxon>
        <taxon>Tunicata</taxon>
        <taxon>Appendicularia</taxon>
        <taxon>Copelata</taxon>
        <taxon>Oikopleuridae</taxon>
        <taxon>Oikopleura</taxon>
    </lineage>
</organism>
<evidence type="ECO:0000256" key="2">
    <source>
        <dbReference type="ARBA" id="ARBA00022825"/>
    </source>
</evidence>
<keyword evidence="8" id="KW-1185">Reference proteome</keyword>
<dbReference type="Proteomes" id="UP001158576">
    <property type="component" value="Chromosome XSR"/>
</dbReference>
<gene>
    <name evidence="7" type="ORF">OKIOD_LOCUS8402</name>
</gene>
<keyword evidence="1 4" id="KW-0645">Protease</keyword>
<reference evidence="7 8" key="1">
    <citation type="submission" date="2021-04" db="EMBL/GenBank/DDBJ databases">
        <authorList>
            <person name="Bliznina A."/>
        </authorList>
    </citation>
    <scope>NUCLEOTIDE SEQUENCE [LARGE SCALE GENOMIC DNA]</scope>
</reference>
<dbReference type="PROSITE" id="PS50240">
    <property type="entry name" value="TRYPSIN_DOM"/>
    <property type="match status" value="3"/>
</dbReference>
<keyword evidence="3" id="KW-1015">Disulfide bond</keyword>
<dbReference type="InterPro" id="IPR001254">
    <property type="entry name" value="Trypsin_dom"/>
</dbReference>
<name>A0ABN7SM50_OIKDI</name>
<proteinExistence type="predicted"/>
<dbReference type="PANTHER" id="PTHR24252">
    <property type="entry name" value="ACROSIN-RELATED"/>
    <property type="match status" value="1"/>
</dbReference>
<feature type="region of interest" description="Disordered" evidence="5">
    <location>
        <begin position="226"/>
        <end position="271"/>
    </location>
</feature>
<dbReference type="SUPFAM" id="SSF50494">
    <property type="entry name" value="Trypsin-like serine proteases"/>
    <property type="match status" value="4"/>
</dbReference>
<dbReference type="InterPro" id="IPR043504">
    <property type="entry name" value="Peptidase_S1_PA_chymotrypsin"/>
</dbReference>
<feature type="region of interest" description="Disordered" evidence="5">
    <location>
        <begin position="696"/>
        <end position="736"/>
    </location>
</feature>
<keyword evidence="4" id="KW-0378">Hydrolase</keyword>
<feature type="compositionally biased region" description="Pro residues" evidence="5">
    <location>
        <begin position="229"/>
        <end position="241"/>
    </location>
</feature>
<feature type="compositionally biased region" description="Low complexity" evidence="5">
    <location>
        <begin position="698"/>
        <end position="715"/>
    </location>
</feature>
<accession>A0ABN7SM50</accession>
<dbReference type="InterPro" id="IPR018114">
    <property type="entry name" value="TRYPSIN_HIS"/>
</dbReference>
<feature type="compositionally biased region" description="Low complexity" evidence="5">
    <location>
        <begin position="242"/>
        <end position="263"/>
    </location>
</feature>
<evidence type="ECO:0000259" key="6">
    <source>
        <dbReference type="PROSITE" id="PS50240"/>
    </source>
</evidence>
<dbReference type="SMART" id="SM00020">
    <property type="entry name" value="Tryp_SPc"/>
    <property type="match status" value="3"/>
</dbReference>
<protein>
    <submittedName>
        <fullName evidence="7">Oidioi.mRNA.OKI2018_I69.XSR.g16844.t1.cds</fullName>
    </submittedName>
</protein>
<dbReference type="EMBL" id="OU015569">
    <property type="protein sequence ID" value="CAG5100103.1"/>
    <property type="molecule type" value="Genomic_DNA"/>
</dbReference>
<feature type="domain" description="Peptidase S1" evidence="6">
    <location>
        <begin position="19"/>
        <end position="225"/>
    </location>
</feature>
<evidence type="ECO:0000256" key="5">
    <source>
        <dbReference type="SAM" id="MobiDB-lite"/>
    </source>
</evidence>
<dbReference type="InterPro" id="IPR009003">
    <property type="entry name" value="Peptidase_S1_PA"/>
</dbReference>
<evidence type="ECO:0000256" key="1">
    <source>
        <dbReference type="ARBA" id="ARBA00022670"/>
    </source>
</evidence>
<dbReference type="InterPro" id="IPR033116">
    <property type="entry name" value="TRYPSIN_SER"/>
</dbReference>
<keyword evidence="2 4" id="KW-0720">Serine protease</keyword>
<evidence type="ECO:0000313" key="7">
    <source>
        <dbReference type="EMBL" id="CAG5100103.1"/>
    </source>
</evidence>
<dbReference type="PRINTS" id="PR00722">
    <property type="entry name" value="CHYMOTRYPSIN"/>
</dbReference>